<keyword evidence="3" id="KW-1185">Reference proteome</keyword>
<dbReference type="InterPro" id="IPR031800">
    <property type="entry name" value="PilZ_atypical"/>
</dbReference>
<dbReference type="STRING" id="336566.ABB30_02505"/>
<accession>A0A0R0DAQ0</accession>
<reference evidence="2 3" key="1">
    <citation type="submission" date="2015-05" db="EMBL/GenBank/DDBJ databases">
        <title>Genome sequencing and analysis of members of genus Stenotrophomonas.</title>
        <authorList>
            <person name="Patil P.P."/>
            <person name="Midha S."/>
            <person name="Patil P.B."/>
        </authorList>
    </citation>
    <scope>NUCLEOTIDE SEQUENCE [LARGE SCALE GENOMIC DNA]</scope>
    <source>
        <strain evidence="2 3">DSM 24757</strain>
    </source>
</reference>
<organism evidence="2 3">
    <name type="scientific">Stenotrophomonas ginsengisoli</name>
    <dbReference type="NCBI Taxonomy" id="336566"/>
    <lineage>
        <taxon>Bacteria</taxon>
        <taxon>Pseudomonadati</taxon>
        <taxon>Pseudomonadota</taxon>
        <taxon>Gammaproteobacteria</taxon>
        <taxon>Lysobacterales</taxon>
        <taxon>Lysobacteraceae</taxon>
        <taxon>Stenotrophomonas</taxon>
    </lineage>
</organism>
<evidence type="ECO:0000313" key="3">
    <source>
        <dbReference type="Proteomes" id="UP000050956"/>
    </source>
</evidence>
<feature type="domain" description="Cyclic di-GMP receptor atypical PilZ" evidence="1">
    <location>
        <begin position="40"/>
        <end position="180"/>
    </location>
</feature>
<name>A0A0R0DAQ0_9GAMM</name>
<evidence type="ECO:0000313" key="2">
    <source>
        <dbReference type="EMBL" id="KRG78923.1"/>
    </source>
</evidence>
<dbReference type="PATRIC" id="fig|336566.3.peg.2908"/>
<dbReference type="EMBL" id="LDJM01000007">
    <property type="protein sequence ID" value="KRG78923.1"/>
    <property type="molecule type" value="Genomic_DNA"/>
</dbReference>
<dbReference type="RefSeq" id="WP_057636730.1">
    <property type="nucleotide sequence ID" value="NZ_LDJM01000007.1"/>
</dbReference>
<evidence type="ECO:0000259" key="1">
    <source>
        <dbReference type="Pfam" id="PF16823"/>
    </source>
</evidence>
<dbReference type="Pfam" id="PF16823">
    <property type="entry name" value="tPilZ"/>
    <property type="match status" value="1"/>
</dbReference>
<sequence>MDPSIAEQQLFDDTLYNDLPLPLMLDAAASVALTGSELRLRAIALVEDSRSDEGEERGEGNPALHRLEAKLDLVLALCASLVAQQRPALRQMPVRWSARGLRVDWPDDATPLAQPTSITLQAADWLPDPISLPVVLLASQRIDGATRLWLAFDALGDGLQTALERHVFRLHRRQVAHHRRQR</sequence>
<protein>
    <recommendedName>
        <fullName evidence="1">Cyclic di-GMP receptor atypical PilZ domain-containing protein</fullName>
    </recommendedName>
</protein>
<gene>
    <name evidence="2" type="ORF">ABB30_02505</name>
</gene>
<proteinExistence type="predicted"/>
<dbReference type="OrthoDB" id="9151696at2"/>
<dbReference type="AlphaFoldDB" id="A0A0R0DAQ0"/>
<comment type="caution">
    <text evidence="2">The sequence shown here is derived from an EMBL/GenBank/DDBJ whole genome shotgun (WGS) entry which is preliminary data.</text>
</comment>
<dbReference type="Proteomes" id="UP000050956">
    <property type="component" value="Unassembled WGS sequence"/>
</dbReference>